<feature type="region of interest" description="Disordered" evidence="1">
    <location>
        <begin position="1"/>
        <end position="39"/>
    </location>
</feature>
<dbReference type="InterPro" id="IPR029045">
    <property type="entry name" value="ClpP/crotonase-like_dom_sf"/>
</dbReference>
<dbReference type="Proteomes" id="UP000557717">
    <property type="component" value="Unassembled WGS sequence"/>
</dbReference>
<proteinExistence type="predicted"/>
<dbReference type="EMBL" id="JACHFD010000032">
    <property type="protein sequence ID" value="MBB5353678.1"/>
    <property type="molecule type" value="Genomic_DNA"/>
</dbReference>
<feature type="compositionally biased region" description="Polar residues" evidence="1">
    <location>
        <begin position="25"/>
        <end position="39"/>
    </location>
</feature>
<evidence type="ECO:0000256" key="1">
    <source>
        <dbReference type="SAM" id="MobiDB-lite"/>
    </source>
</evidence>
<dbReference type="Pfam" id="PF01972">
    <property type="entry name" value="SDH_protease"/>
    <property type="match status" value="1"/>
</dbReference>
<keyword evidence="3" id="KW-1185">Reference proteome</keyword>
<reference evidence="2 3" key="1">
    <citation type="submission" date="2020-08" db="EMBL/GenBank/DDBJ databases">
        <title>Genomic Encyclopedia of Type Strains, Phase IV (KMG-IV): sequencing the most valuable type-strain genomes for metagenomic binning, comparative biology and taxonomic classification.</title>
        <authorList>
            <person name="Goeker M."/>
        </authorList>
    </citation>
    <scope>NUCLEOTIDE SEQUENCE [LARGE SCALE GENOMIC DNA]</scope>
    <source>
        <strain evidence="2 3">YC6886</strain>
    </source>
</reference>
<dbReference type="InterPro" id="IPR002825">
    <property type="entry name" value="Pept_S49_ser-pept_pro"/>
</dbReference>
<protein>
    <submittedName>
        <fullName evidence="2">Uncharacterized protein</fullName>
    </submittedName>
</protein>
<evidence type="ECO:0000313" key="2">
    <source>
        <dbReference type="EMBL" id="MBB5353678.1"/>
    </source>
</evidence>
<dbReference type="SUPFAM" id="SSF52096">
    <property type="entry name" value="ClpP/crotonase"/>
    <property type="match status" value="1"/>
</dbReference>
<dbReference type="PANTHER" id="PTHR35984">
    <property type="entry name" value="PERIPLASMIC SERINE PROTEASE"/>
    <property type="match status" value="1"/>
</dbReference>
<dbReference type="PANTHER" id="PTHR35984:SF1">
    <property type="entry name" value="PERIPLASMIC SERINE PROTEASE"/>
    <property type="match status" value="1"/>
</dbReference>
<name>A0A840VGF7_9BACT</name>
<dbReference type="Gene3D" id="3.90.226.10">
    <property type="entry name" value="2-enoyl-CoA Hydratase, Chain A, domain 1"/>
    <property type="match status" value="1"/>
</dbReference>
<sequence>MAAKKKNVVAAPSEDEIAADPGSATPKQNNPESKPPDTSTKIFQALIDKDWKVAEKVLKEEIPNALVALWDKYDLPDYNPLLFLDQSNQVSEDHADQIYSSLCSFNDPHNILLVVGSRGGRIEPAYLISKNCKAVAKEKFVVVIPRRAKSAATLITLGADEIHMGSMSELGPIDPQLGHIPALSLTNALTTIAKMVGEHPGSAEMFAQYLKGQLDLGILGYFERINESATQYASRLLQGKTLGGGHTPEGLADHLVNHYKDHSFVIDKDEALELFGSSILKTGSQEYLFANEVDQQLRFVSRLAKVFHNKVVTYVGCFENCVRIREATDSDS</sequence>
<accession>A0A840VGF7</accession>
<evidence type="ECO:0000313" key="3">
    <source>
        <dbReference type="Proteomes" id="UP000557717"/>
    </source>
</evidence>
<organism evidence="2 3">
    <name type="scientific">Haloferula luteola</name>
    <dbReference type="NCBI Taxonomy" id="595692"/>
    <lineage>
        <taxon>Bacteria</taxon>
        <taxon>Pseudomonadati</taxon>
        <taxon>Verrucomicrobiota</taxon>
        <taxon>Verrucomicrobiia</taxon>
        <taxon>Verrucomicrobiales</taxon>
        <taxon>Verrucomicrobiaceae</taxon>
        <taxon>Haloferula</taxon>
    </lineage>
</organism>
<gene>
    <name evidence="2" type="ORF">HNR46_003939</name>
</gene>
<dbReference type="RefSeq" id="WP_184021897.1">
    <property type="nucleotide sequence ID" value="NZ_JACHFD010000032.1"/>
</dbReference>
<dbReference type="AlphaFoldDB" id="A0A840VGF7"/>
<dbReference type="GO" id="GO:0016020">
    <property type="term" value="C:membrane"/>
    <property type="evidence" value="ECO:0007669"/>
    <property type="project" value="InterPro"/>
</dbReference>
<comment type="caution">
    <text evidence="2">The sequence shown here is derived from an EMBL/GenBank/DDBJ whole genome shotgun (WGS) entry which is preliminary data.</text>
</comment>